<evidence type="ECO:0000313" key="3">
    <source>
        <dbReference type="Proteomes" id="UP000006860"/>
    </source>
</evidence>
<dbReference type="SUPFAM" id="SSF54523">
    <property type="entry name" value="Pili subunits"/>
    <property type="match status" value="1"/>
</dbReference>
<proteinExistence type="predicted"/>
<organism evidence="2 3">
    <name type="scientific">Rubinisphaera brasiliensis (strain ATCC 49424 / DSM 5305 / JCM 21570 / IAM 15109 / NBRC 103401 / IFAM 1448)</name>
    <name type="common">Planctomyces brasiliensis</name>
    <dbReference type="NCBI Taxonomy" id="756272"/>
    <lineage>
        <taxon>Bacteria</taxon>
        <taxon>Pseudomonadati</taxon>
        <taxon>Planctomycetota</taxon>
        <taxon>Planctomycetia</taxon>
        <taxon>Planctomycetales</taxon>
        <taxon>Planctomycetaceae</taxon>
        <taxon>Rubinisphaera</taxon>
    </lineage>
</organism>
<dbReference type="OrthoDB" id="268591at2"/>
<evidence type="ECO:0000259" key="1">
    <source>
        <dbReference type="Pfam" id="PF07596"/>
    </source>
</evidence>
<dbReference type="RefSeq" id="WP_013630569.1">
    <property type="nucleotide sequence ID" value="NC_015174.1"/>
</dbReference>
<dbReference type="InterPro" id="IPR012902">
    <property type="entry name" value="N_methyl_site"/>
</dbReference>
<sequence length="336" mass="35829">MSVTKRFGFTLIELLVVIAIIAILVALLLPAVQQAREAARRSSCKNNLKQLGLALHNYHDTHGVFPAGYYAGDHPSVADGEGDGRDARYGWGSMILPFLEQAPLYDKMQVGDRLLSQNVNDPTVLADMQTPISAFRCPSDVAPGTNPIKQLPNGTACTNVDCNDSSDPNAKPVATANYMASWGSTNLTRDDNNGFFSHTRAGVWGHTRGPVRFRDVTDGTSNTIAVGERAWSINNPGGSPYTPHAGNVFGGHGNDSDAPARAWGHVAASAGYPINCNVSGCARGFSSNHSGGAQFLMVDGAVRFLSENIDLDPNSTVNSTYERLAAYQDGQVVGEF</sequence>
<dbReference type="InterPro" id="IPR045584">
    <property type="entry name" value="Pilin-like"/>
</dbReference>
<dbReference type="Pfam" id="PF07596">
    <property type="entry name" value="SBP_bac_10"/>
    <property type="match status" value="1"/>
</dbReference>
<gene>
    <name evidence="2" type="ordered locus">Plabr_4291</name>
</gene>
<dbReference type="Pfam" id="PF07963">
    <property type="entry name" value="N_methyl"/>
    <property type="match status" value="1"/>
</dbReference>
<reference evidence="3" key="1">
    <citation type="submission" date="2011-02" db="EMBL/GenBank/DDBJ databases">
        <title>The complete genome of Planctomyces brasiliensis DSM 5305.</title>
        <authorList>
            <person name="Lucas S."/>
            <person name="Copeland A."/>
            <person name="Lapidus A."/>
            <person name="Bruce D."/>
            <person name="Goodwin L."/>
            <person name="Pitluck S."/>
            <person name="Kyrpides N."/>
            <person name="Mavromatis K."/>
            <person name="Pagani I."/>
            <person name="Ivanova N."/>
            <person name="Ovchinnikova G."/>
            <person name="Lu M."/>
            <person name="Detter J.C."/>
            <person name="Han C."/>
            <person name="Land M."/>
            <person name="Hauser L."/>
            <person name="Markowitz V."/>
            <person name="Cheng J.-F."/>
            <person name="Hugenholtz P."/>
            <person name="Woyke T."/>
            <person name="Wu D."/>
            <person name="Tindall B."/>
            <person name="Pomrenke H.G."/>
            <person name="Brambilla E."/>
            <person name="Klenk H.-P."/>
            <person name="Eisen J.A."/>
        </authorList>
    </citation>
    <scope>NUCLEOTIDE SEQUENCE [LARGE SCALE GENOMIC DNA]</scope>
    <source>
        <strain evidence="3">ATCC 49424 / DSM 5305 / JCM 21570 / NBRC 103401 / IFAM 1448</strain>
    </source>
</reference>
<name>F0SJM6_RUBBR</name>
<dbReference type="EMBL" id="CP002546">
    <property type="protein sequence ID" value="ADY61864.1"/>
    <property type="molecule type" value="Genomic_DNA"/>
</dbReference>
<dbReference type="Proteomes" id="UP000006860">
    <property type="component" value="Chromosome"/>
</dbReference>
<dbReference type="KEGG" id="pbs:Plabr_4291"/>
<protein>
    <recommendedName>
        <fullName evidence="1">DUF1559 domain-containing protein</fullName>
    </recommendedName>
</protein>
<dbReference type="Gene3D" id="3.30.700.10">
    <property type="entry name" value="Glycoprotein, Type 4 Pilin"/>
    <property type="match status" value="1"/>
</dbReference>
<feature type="domain" description="DUF1559" evidence="1">
    <location>
        <begin position="33"/>
        <end position="311"/>
    </location>
</feature>
<dbReference type="AlphaFoldDB" id="F0SJM6"/>
<dbReference type="NCBIfam" id="TIGR04294">
    <property type="entry name" value="pre_pil_HX9DG"/>
    <property type="match status" value="1"/>
</dbReference>
<dbReference type="eggNOG" id="COG4968">
    <property type="taxonomic scope" value="Bacteria"/>
</dbReference>
<dbReference type="STRING" id="756272.Plabr_4291"/>
<keyword evidence="3" id="KW-1185">Reference proteome</keyword>
<dbReference type="PANTHER" id="PTHR30093">
    <property type="entry name" value="GENERAL SECRETION PATHWAY PROTEIN G"/>
    <property type="match status" value="1"/>
</dbReference>
<dbReference type="HOGENOM" id="CLU_041661_0_0_0"/>
<dbReference type="InterPro" id="IPR011453">
    <property type="entry name" value="DUF1559"/>
</dbReference>
<dbReference type="InterPro" id="IPR027558">
    <property type="entry name" value="Pre_pil_HX9DG_C"/>
</dbReference>
<dbReference type="NCBIfam" id="TIGR02532">
    <property type="entry name" value="IV_pilin_GFxxxE"/>
    <property type="match status" value="1"/>
</dbReference>
<evidence type="ECO:0000313" key="2">
    <source>
        <dbReference type="EMBL" id="ADY61864.1"/>
    </source>
</evidence>
<dbReference type="PANTHER" id="PTHR30093:SF2">
    <property type="entry name" value="TYPE II SECRETION SYSTEM PROTEIN H"/>
    <property type="match status" value="1"/>
</dbReference>
<accession>F0SJM6</accession>